<proteinExistence type="predicted"/>
<evidence type="ECO:0000313" key="3">
    <source>
        <dbReference type="Proteomes" id="UP001499993"/>
    </source>
</evidence>
<keyword evidence="3" id="KW-1185">Reference proteome</keyword>
<comment type="caution">
    <text evidence="2">The sequence shown here is derived from an EMBL/GenBank/DDBJ whole genome shotgun (WGS) entry which is preliminary data.</text>
</comment>
<gene>
    <name evidence="2" type="ORF">GCM10023224_39190</name>
</gene>
<dbReference type="Pfam" id="PF12728">
    <property type="entry name" value="HTH_17"/>
    <property type="match status" value="1"/>
</dbReference>
<dbReference type="EMBL" id="BAABIK010000024">
    <property type="protein sequence ID" value="GAA4950921.1"/>
    <property type="molecule type" value="Genomic_DNA"/>
</dbReference>
<evidence type="ECO:0000313" key="2">
    <source>
        <dbReference type="EMBL" id="GAA4950921.1"/>
    </source>
</evidence>
<dbReference type="Proteomes" id="UP001499993">
    <property type="component" value="Unassembled WGS sequence"/>
</dbReference>
<evidence type="ECO:0000259" key="1">
    <source>
        <dbReference type="Pfam" id="PF12728"/>
    </source>
</evidence>
<dbReference type="InterPro" id="IPR041657">
    <property type="entry name" value="HTH_17"/>
</dbReference>
<sequence>MAPEPLTAEELAQLPTVLDPPAAGRLLGIGRTSTYTLLATGQFPAPAFKAGRRWRIPTAGVCRLLGLTYPPDATDKED</sequence>
<organism evidence="2 3">
    <name type="scientific">Streptomonospora halophila</name>
    <dbReference type="NCBI Taxonomy" id="427369"/>
    <lineage>
        <taxon>Bacteria</taxon>
        <taxon>Bacillati</taxon>
        <taxon>Actinomycetota</taxon>
        <taxon>Actinomycetes</taxon>
        <taxon>Streptosporangiales</taxon>
        <taxon>Nocardiopsidaceae</taxon>
        <taxon>Streptomonospora</taxon>
    </lineage>
</organism>
<name>A0ABP9GRM1_9ACTN</name>
<dbReference type="RefSeq" id="WP_345558017.1">
    <property type="nucleotide sequence ID" value="NZ_BAABIK010000024.1"/>
</dbReference>
<protein>
    <recommendedName>
        <fullName evidence="1">Helix-turn-helix domain-containing protein</fullName>
    </recommendedName>
</protein>
<reference evidence="3" key="1">
    <citation type="journal article" date="2019" name="Int. J. Syst. Evol. Microbiol.">
        <title>The Global Catalogue of Microorganisms (GCM) 10K type strain sequencing project: providing services to taxonomists for standard genome sequencing and annotation.</title>
        <authorList>
            <consortium name="The Broad Institute Genomics Platform"/>
            <consortium name="The Broad Institute Genome Sequencing Center for Infectious Disease"/>
            <person name="Wu L."/>
            <person name="Ma J."/>
        </authorList>
    </citation>
    <scope>NUCLEOTIDE SEQUENCE [LARGE SCALE GENOMIC DNA]</scope>
    <source>
        <strain evidence="3">JCM 18123</strain>
    </source>
</reference>
<feature type="domain" description="Helix-turn-helix" evidence="1">
    <location>
        <begin position="18"/>
        <end position="59"/>
    </location>
</feature>
<accession>A0ABP9GRM1</accession>